<sequence length="164" mass="18280">MSEKARARARAIVLERWPERRGDARLFERDVSTSVGGRRLEPLILVDEETGECVGCALAIETRGGRGFEDATCVTLESVIVAERARGKGLGSMLISRAVEYARTAAGMDAEVVTVHCERALLPFYSKNGTFELEPARGRDREDDEVIMRSFRSAAVREAWKRTF</sequence>
<dbReference type="SUPFAM" id="SSF55729">
    <property type="entry name" value="Acyl-CoA N-acyltransferases (Nat)"/>
    <property type="match status" value="1"/>
</dbReference>
<dbReference type="InterPro" id="IPR000182">
    <property type="entry name" value="GNAT_dom"/>
</dbReference>
<dbReference type="Pfam" id="PF00583">
    <property type="entry name" value="Acetyltransf_1"/>
    <property type="match status" value="1"/>
</dbReference>
<gene>
    <name evidence="2" type="ORF">OT_ostta05g01420</name>
</gene>
<evidence type="ECO:0000259" key="1">
    <source>
        <dbReference type="PROSITE" id="PS51186"/>
    </source>
</evidence>
<organism evidence="2 3">
    <name type="scientific">Ostreococcus tauri</name>
    <name type="common">Marine green alga</name>
    <dbReference type="NCBI Taxonomy" id="70448"/>
    <lineage>
        <taxon>Eukaryota</taxon>
        <taxon>Viridiplantae</taxon>
        <taxon>Chlorophyta</taxon>
        <taxon>Mamiellophyceae</taxon>
        <taxon>Mamiellales</taxon>
        <taxon>Bathycoccaceae</taxon>
        <taxon>Ostreococcus</taxon>
    </lineage>
</organism>
<dbReference type="Proteomes" id="UP000009170">
    <property type="component" value="Unassembled WGS sequence"/>
</dbReference>
<dbReference type="GeneID" id="9833261"/>
<reference evidence="3" key="1">
    <citation type="journal article" date="2006" name="Proc. Natl. Acad. Sci. U.S.A.">
        <title>Genome analysis of the smallest free-living eukaryote Ostreococcus tauri unveils many unique features.</title>
        <authorList>
            <person name="Derelle E."/>
            <person name="Ferraz C."/>
            <person name="Rombauts S."/>
            <person name="Rouze P."/>
            <person name="Worden A.Z."/>
            <person name="Robbens S."/>
            <person name="Partensky F."/>
            <person name="Degroeve S."/>
            <person name="Echeynie S."/>
            <person name="Cooke R."/>
            <person name="Saeys Y."/>
            <person name="Wuyts J."/>
            <person name="Jabbari K."/>
            <person name="Bowler C."/>
            <person name="Panaud O."/>
            <person name="Piegu B."/>
            <person name="Ball S.G."/>
            <person name="Ral J.-P."/>
            <person name="Bouget F.-Y."/>
            <person name="Piganeau G."/>
            <person name="De Baets B."/>
            <person name="Picard A."/>
            <person name="Delseny M."/>
            <person name="Demaille J."/>
            <person name="Van de Peer Y."/>
            <person name="Moreau H."/>
        </authorList>
    </citation>
    <scope>NUCLEOTIDE SEQUENCE [LARGE SCALE GENOMIC DNA]</scope>
    <source>
        <strain evidence="3">OTTH 0595 / CCAP 157/2 / RCC745</strain>
    </source>
</reference>
<keyword evidence="3" id="KW-1185">Reference proteome</keyword>
<reference evidence="2 3" key="2">
    <citation type="journal article" date="2014" name="BMC Genomics">
        <title>An improved genome of the model marine alga Ostreococcus tauri unfolds by assessing Illumina de novo assemblies.</title>
        <authorList>
            <person name="Blanc-Mathieu R."/>
            <person name="Verhelst B."/>
            <person name="Derelle E."/>
            <person name="Rombauts S."/>
            <person name="Bouget F.Y."/>
            <person name="Carre I."/>
            <person name="Chateau A."/>
            <person name="Eyre-Walker A."/>
            <person name="Grimsley N."/>
            <person name="Moreau H."/>
            <person name="Piegu B."/>
            <person name="Rivals E."/>
            <person name="Schackwitz W."/>
            <person name="Van de Peer Y."/>
            <person name="Piganeau G."/>
        </authorList>
    </citation>
    <scope>NUCLEOTIDE SEQUENCE [LARGE SCALE GENOMIC DNA]</scope>
    <source>
        <strain evidence="3">OTTH 0595 / CCAP 157/2 / RCC745</strain>
    </source>
</reference>
<comment type="caution">
    <text evidence="2">The sequence shown here is derived from an EMBL/GenBank/DDBJ whole genome shotgun (WGS) entry which is preliminary data.</text>
</comment>
<dbReference type="RefSeq" id="XP_022838958.1">
    <property type="nucleotide sequence ID" value="XM_022984204.1"/>
</dbReference>
<dbReference type="KEGG" id="ota:OT_ostta05g01420"/>
<accession>A0A090M5H7</accession>
<dbReference type="EMBL" id="CAID01000005">
    <property type="protein sequence ID" value="CEF97907.1"/>
    <property type="molecule type" value="Genomic_DNA"/>
</dbReference>
<proteinExistence type="predicted"/>
<evidence type="ECO:0000313" key="2">
    <source>
        <dbReference type="EMBL" id="CEF97907.1"/>
    </source>
</evidence>
<dbReference type="InterPro" id="IPR016181">
    <property type="entry name" value="Acyl_CoA_acyltransferase"/>
</dbReference>
<name>A0A090M5H7_OSTTA</name>
<dbReference type="CDD" id="cd04301">
    <property type="entry name" value="NAT_SF"/>
    <property type="match status" value="1"/>
</dbReference>
<dbReference type="PROSITE" id="PS51186">
    <property type="entry name" value="GNAT"/>
    <property type="match status" value="1"/>
</dbReference>
<dbReference type="GO" id="GO:0016747">
    <property type="term" value="F:acyltransferase activity, transferring groups other than amino-acyl groups"/>
    <property type="evidence" value="ECO:0007669"/>
    <property type="project" value="InterPro"/>
</dbReference>
<dbReference type="AlphaFoldDB" id="A0A090M5H7"/>
<feature type="domain" description="N-acetyltransferase" evidence="1">
    <location>
        <begin position="1"/>
        <end position="153"/>
    </location>
</feature>
<dbReference type="Gene3D" id="3.40.630.30">
    <property type="match status" value="1"/>
</dbReference>
<dbReference type="OrthoDB" id="329272at2759"/>
<dbReference type="InParanoid" id="A0A090M5H7"/>
<protein>
    <submittedName>
        <fullName evidence="2">Acyl-CoA N-acyltransferase</fullName>
    </submittedName>
</protein>
<evidence type="ECO:0000313" key="3">
    <source>
        <dbReference type="Proteomes" id="UP000009170"/>
    </source>
</evidence>